<dbReference type="Gene3D" id="3.40.50.300">
    <property type="entry name" value="P-loop containing nucleotide triphosphate hydrolases"/>
    <property type="match status" value="2"/>
</dbReference>
<evidence type="ECO:0000256" key="9">
    <source>
        <dbReference type="ARBA" id="ARBA00023125"/>
    </source>
</evidence>
<dbReference type="SUPFAM" id="SSF52540">
    <property type="entry name" value="P-loop containing nucleoside triphosphate hydrolases"/>
    <property type="match status" value="2"/>
</dbReference>
<evidence type="ECO:0000256" key="7">
    <source>
        <dbReference type="ARBA" id="ARBA00022840"/>
    </source>
</evidence>
<accession>A0A2A5RYA4</accession>
<evidence type="ECO:0000256" key="2">
    <source>
        <dbReference type="ARBA" id="ARBA00022490"/>
    </source>
</evidence>
<keyword evidence="8" id="KW-0267">Excision nuclease</keyword>
<protein>
    <recommendedName>
        <fullName evidence="12">UvrABC system protein A</fullName>
    </recommendedName>
    <alternativeName>
        <fullName evidence="13">Excinuclease ABC subunit A</fullName>
    </alternativeName>
</protein>
<evidence type="ECO:0000256" key="5">
    <source>
        <dbReference type="ARBA" id="ARBA00022763"/>
    </source>
</evidence>
<keyword evidence="5" id="KW-0227">DNA damage</keyword>
<dbReference type="GO" id="GO:0006281">
    <property type="term" value="P:DNA repair"/>
    <property type="evidence" value="ECO:0007669"/>
    <property type="project" value="UniProtKB-KW"/>
</dbReference>
<comment type="subcellular location">
    <subcellularLocation>
        <location evidence="1">Cytoplasm</location>
    </subcellularLocation>
</comment>
<comment type="caution">
    <text evidence="15">The sequence shown here is derived from an EMBL/GenBank/DDBJ whole genome shotgun (WGS) entry which is preliminary data.</text>
</comment>
<comment type="similarity">
    <text evidence="11">Belongs to the ABC transporter superfamily. UvrA family.</text>
</comment>
<keyword evidence="10" id="KW-0234">DNA repair</keyword>
<dbReference type="PROSITE" id="PS50893">
    <property type="entry name" value="ABC_TRANSPORTER_2"/>
    <property type="match status" value="1"/>
</dbReference>
<gene>
    <name evidence="15" type="ORF">RU87_GL001742</name>
</gene>
<dbReference type="PANTHER" id="PTHR43152:SF3">
    <property type="entry name" value="UVRABC SYSTEM PROTEIN A"/>
    <property type="match status" value="1"/>
</dbReference>
<dbReference type="GO" id="GO:0005524">
    <property type="term" value="F:ATP binding"/>
    <property type="evidence" value="ECO:0007669"/>
    <property type="project" value="UniProtKB-KW"/>
</dbReference>
<keyword evidence="4" id="KW-0547">Nucleotide-binding</keyword>
<dbReference type="InterPro" id="IPR027417">
    <property type="entry name" value="P-loop_NTPase"/>
</dbReference>
<evidence type="ECO:0000256" key="6">
    <source>
        <dbReference type="ARBA" id="ARBA00022769"/>
    </source>
</evidence>
<dbReference type="InterPro" id="IPR003439">
    <property type="entry name" value="ABC_transporter-like_ATP-bd"/>
</dbReference>
<sequence length="716" mass="79881">MFDTIASESQRLLTETYSSYMQHLLPKYKKPIVDTISNLPVSLVINQKKIQGNARSTVGTITDIYSSLRLLYSRMAIPFIGYSMIYSFNHPDGMCKRCKGLGVVKEIDVDRLIDFDKSLNDGAIVFPTFQAKGWRLSRYTESGFFDNDKKLSDYDQDELKLLLYSEKLKPQNPSQAWHKSADYIGVIPRMVESFLNVSDTKYKKDLDKIVKTDICPLCQGTRLSSKVLSAKIKGNSIADCCDMSVIDLCKFVTSITDKSVSTIVDDLIRKLENLCDVGLGYLTLNRATTTLSGGESQRIKITKYLNSALTDVLYIFDEPSVGLHPQDLEGIIKLFRDIRDKGNSIIFVDHDPDMIAIADEVINFGEGAGADGGNITFQGSYQQLLNSNTLTEKALSQSHDINPNQKTFDAYYRLKHVSKNNIRNMSIKIPKKALTLVTGVAGSGKSTLIRYLFKAKYPQAMILDQKMPHVSHRSNLVTYLAIFDEIKKVYATANHVDKALFSPTGKGACPECRGKGVIKLDLAYLGDTYQVCERCNGQKYNDLALSYQYKGKHIHELLALTVKEAQAVFFDNPKIKKVLQALIKANLSYISLGQSLASFSGGELQRLKIAQLLSKKSSGIIILDEPSTGLHEADIDKLLKLLNQLNLDGNTVIVLEHNLSIISQADWIIDLGLKGGDLGGQLLFQGYPIDMLSCQNSYTAKHLRRFIAKNTEIEKS</sequence>
<evidence type="ECO:0000313" key="16">
    <source>
        <dbReference type="Proteomes" id="UP000242246"/>
    </source>
</evidence>
<proteinExistence type="inferred from homology"/>
<feature type="domain" description="ABC transporter" evidence="14">
    <location>
        <begin position="405"/>
        <end position="704"/>
    </location>
</feature>
<evidence type="ECO:0000256" key="11">
    <source>
        <dbReference type="ARBA" id="ARBA00038000"/>
    </source>
</evidence>
<keyword evidence="7" id="KW-0067">ATP-binding</keyword>
<dbReference type="InterPro" id="IPR003593">
    <property type="entry name" value="AAA+_ATPase"/>
</dbReference>
<evidence type="ECO:0000256" key="13">
    <source>
        <dbReference type="ARBA" id="ARBA00042156"/>
    </source>
</evidence>
<dbReference type="Gene3D" id="1.10.8.280">
    <property type="entry name" value="ABC transporter ATPase domain-like"/>
    <property type="match status" value="1"/>
</dbReference>
<dbReference type="AlphaFoldDB" id="A0A2A5RYA4"/>
<evidence type="ECO:0000259" key="14">
    <source>
        <dbReference type="PROSITE" id="PS50893"/>
    </source>
</evidence>
<evidence type="ECO:0000256" key="1">
    <source>
        <dbReference type="ARBA" id="ARBA00004496"/>
    </source>
</evidence>
<keyword evidence="9" id="KW-0238">DNA-binding</keyword>
<dbReference type="Pfam" id="PF00005">
    <property type="entry name" value="ABC_tran"/>
    <property type="match status" value="1"/>
</dbReference>
<evidence type="ECO:0000256" key="10">
    <source>
        <dbReference type="ARBA" id="ARBA00023204"/>
    </source>
</evidence>
<dbReference type="GO" id="GO:0004518">
    <property type="term" value="F:nuclease activity"/>
    <property type="evidence" value="ECO:0007669"/>
    <property type="project" value="UniProtKB-KW"/>
</dbReference>
<dbReference type="PROSITE" id="PS00211">
    <property type="entry name" value="ABC_TRANSPORTER_1"/>
    <property type="match status" value="1"/>
</dbReference>
<dbReference type="PANTHER" id="PTHR43152">
    <property type="entry name" value="UVRABC SYSTEM PROTEIN A"/>
    <property type="match status" value="1"/>
</dbReference>
<dbReference type="Gene3D" id="1.20.1580.10">
    <property type="entry name" value="ABC transporter ATPase like domain"/>
    <property type="match status" value="2"/>
</dbReference>
<dbReference type="GO" id="GO:0003677">
    <property type="term" value="F:DNA binding"/>
    <property type="evidence" value="ECO:0007669"/>
    <property type="project" value="UniProtKB-KW"/>
</dbReference>
<evidence type="ECO:0000256" key="3">
    <source>
        <dbReference type="ARBA" id="ARBA00022737"/>
    </source>
</evidence>
<reference evidence="15 16" key="1">
    <citation type="submission" date="2014-12" db="EMBL/GenBank/DDBJ databases">
        <title>Draft genome sequences of 10 type strains of Lactococcus.</title>
        <authorList>
            <person name="Sun Z."/>
            <person name="Zhong Z."/>
            <person name="Liu W."/>
            <person name="Zhang W."/>
            <person name="Zhang H."/>
        </authorList>
    </citation>
    <scope>NUCLEOTIDE SEQUENCE [LARGE SCALE GENOMIC DNA]</scope>
    <source>
        <strain evidence="15 16">DSM 20686</strain>
    </source>
</reference>
<keyword evidence="2" id="KW-0963">Cytoplasm</keyword>
<name>A0A2A5RYA4_9LACT</name>
<dbReference type="Proteomes" id="UP000242246">
    <property type="component" value="Unassembled WGS sequence"/>
</dbReference>
<dbReference type="GO" id="GO:0016887">
    <property type="term" value="F:ATP hydrolysis activity"/>
    <property type="evidence" value="ECO:0007669"/>
    <property type="project" value="InterPro"/>
</dbReference>
<dbReference type="EMBL" id="JXJX01000009">
    <property type="protein sequence ID" value="PCS06221.1"/>
    <property type="molecule type" value="Genomic_DNA"/>
</dbReference>
<organism evidence="15 16">
    <name type="scientific">Pseudolactococcus plantarum</name>
    <dbReference type="NCBI Taxonomy" id="1365"/>
    <lineage>
        <taxon>Bacteria</taxon>
        <taxon>Bacillati</taxon>
        <taxon>Bacillota</taxon>
        <taxon>Bacilli</taxon>
        <taxon>Lactobacillales</taxon>
        <taxon>Streptococcaceae</taxon>
        <taxon>Pseudolactococcus</taxon>
    </lineage>
</organism>
<keyword evidence="16" id="KW-1185">Reference proteome</keyword>
<keyword evidence="6" id="KW-0228">DNA excision</keyword>
<evidence type="ECO:0000256" key="8">
    <source>
        <dbReference type="ARBA" id="ARBA00022881"/>
    </source>
</evidence>
<dbReference type="GO" id="GO:0005737">
    <property type="term" value="C:cytoplasm"/>
    <property type="evidence" value="ECO:0007669"/>
    <property type="project" value="UniProtKB-SubCell"/>
</dbReference>
<keyword evidence="3" id="KW-0677">Repeat</keyword>
<dbReference type="SMART" id="SM00382">
    <property type="entry name" value="AAA"/>
    <property type="match status" value="1"/>
</dbReference>
<evidence type="ECO:0000313" key="15">
    <source>
        <dbReference type="EMBL" id="PCS06221.1"/>
    </source>
</evidence>
<dbReference type="STRING" id="1348632.GCA_001591745_01356"/>
<evidence type="ECO:0000256" key="12">
    <source>
        <dbReference type="ARBA" id="ARBA00039316"/>
    </source>
</evidence>
<evidence type="ECO:0000256" key="4">
    <source>
        <dbReference type="ARBA" id="ARBA00022741"/>
    </source>
</evidence>
<dbReference type="InterPro" id="IPR017871">
    <property type="entry name" value="ABC_transporter-like_CS"/>
</dbReference>